<dbReference type="InterPro" id="IPR001357">
    <property type="entry name" value="BRCT_dom"/>
</dbReference>
<dbReference type="SUPFAM" id="SSF52113">
    <property type="entry name" value="BRCT domain"/>
    <property type="match status" value="2"/>
</dbReference>
<protein>
    <recommendedName>
        <fullName evidence="2">BRCT domain-containing protein</fullName>
    </recommendedName>
</protein>
<feature type="compositionally biased region" description="Low complexity" evidence="1">
    <location>
        <begin position="1192"/>
        <end position="1203"/>
    </location>
</feature>
<dbReference type="SMART" id="SM00292">
    <property type="entry name" value="BRCT"/>
    <property type="match status" value="1"/>
</dbReference>
<dbReference type="Gene3D" id="3.40.50.10190">
    <property type="entry name" value="BRCT domain"/>
    <property type="match status" value="1"/>
</dbReference>
<feature type="compositionally biased region" description="Polar residues" evidence="1">
    <location>
        <begin position="290"/>
        <end position="299"/>
    </location>
</feature>
<feature type="domain" description="BRCT" evidence="2">
    <location>
        <begin position="687"/>
        <end position="777"/>
    </location>
</feature>
<feature type="region of interest" description="Disordered" evidence="1">
    <location>
        <begin position="653"/>
        <end position="689"/>
    </location>
</feature>
<evidence type="ECO:0000313" key="3">
    <source>
        <dbReference type="EMBL" id="WWD04331.1"/>
    </source>
</evidence>
<feature type="compositionally biased region" description="Polar residues" evidence="1">
    <location>
        <begin position="1181"/>
        <end position="1190"/>
    </location>
</feature>
<evidence type="ECO:0000259" key="2">
    <source>
        <dbReference type="PROSITE" id="PS50172"/>
    </source>
</evidence>
<feature type="region of interest" description="Disordered" evidence="1">
    <location>
        <begin position="493"/>
        <end position="547"/>
    </location>
</feature>
<feature type="compositionally biased region" description="Low complexity" evidence="1">
    <location>
        <begin position="982"/>
        <end position="992"/>
    </location>
</feature>
<feature type="compositionally biased region" description="Acidic residues" evidence="1">
    <location>
        <begin position="672"/>
        <end position="682"/>
    </location>
</feature>
<dbReference type="EMBL" id="CP144089">
    <property type="protein sequence ID" value="WWD04331.1"/>
    <property type="molecule type" value="Genomic_DNA"/>
</dbReference>
<dbReference type="Proteomes" id="UP001358614">
    <property type="component" value="Chromosome 1"/>
</dbReference>
<feature type="region of interest" description="Disordered" evidence="1">
    <location>
        <begin position="290"/>
        <end position="350"/>
    </location>
</feature>
<organism evidence="3 4">
    <name type="scientific">Kwoniella europaea PYCC6329</name>
    <dbReference type="NCBI Taxonomy" id="1423913"/>
    <lineage>
        <taxon>Eukaryota</taxon>
        <taxon>Fungi</taxon>
        <taxon>Dikarya</taxon>
        <taxon>Basidiomycota</taxon>
        <taxon>Agaricomycotina</taxon>
        <taxon>Tremellomycetes</taxon>
        <taxon>Tremellales</taxon>
        <taxon>Cryptococcaceae</taxon>
        <taxon>Kwoniella</taxon>
    </lineage>
</organism>
<feature type="region of interest" description="Disordered" evidence="1">
    <location>
        <begin position="1297"/>
        <end position="1334"/>
    </location>
</feature>
<evidence type="ECO:0000313" key="4">
    <source>
        <dbReference type="Proteomes" id="UP001358614"/>
    </source>
</evidence>
<dbReference type="RefSeq" id="XP_066082298.1">
    <property type="nucleotide sequence ID" value="XM_066226201.1"/>
</dbReference>
<gene>
    <name evidence="3" type="ORF">V865_002400</name>
</gene>
<feature type="compositionally biased region" description="Acidic residues" evidence="1">
    <location>
        <begin position="508"/>
        <end position="526"/>
    </location>
</feature>
<dbReference type="GeneID" id="91101204"/>
<sequence>MSLPSASAGPSNLSIYPSRLANFHASNPSNDSRTNSSSTTKIGNAQPPVNSGANSVPLRPTVRKRRVPVWNLPLKPLSKTARRKKKAEDRKKAKFYGNFSSAPAGSASAFEVEPEGRPRKRKIRDSSGRKVPIQEQCRIDDLEASIRYREQRPSRRSSAIIAEQVIREDAQNRLQGSTGQDHHLNIRSLRVVNSQVHPVNGSQNGNTVTARNTEKEQNKKKKKRDKDKRKQEDTESRSQKKDKQRKKRGKNSIGLESVLNDLEEMAMNQVSHSLVSGSNVQNAITIESSSPAIASTSEPPVSAISMEEEAERIEYGPRPPRATILRESTPENVKEAANNPQQAEAGPSRPRIYHVRYPVGGITYEDDGDGIFVDPETETPLYIWIDPALNDRSSLIKKIQAEGGEISPDHTEDDTSLLLLDPSSTYLFDAYCHSYWLRPRDLERYQRRRERRGNTREEEPWQKKVILKAWWIDKCIEAGKFLGLADDWGGCRAGGPPSEVQISTEKPSDEEGGGQENDENGDDENDENHKDNEIDQNTSQGQGQETEVGAVPQDINAMEVDGDQQDTQADEVQPIEADHVYGLEPEADHNDDIPMEDAQETDSVDPAPASYMATDLPTVAMPMPAEVIPQSPGSPVHITSDNRVDNDLVNLATPATQPEVRAGAPSERTPEGEDVQMEEESAQEPSDPATMFSGLKFWVDTTYPDRITLIKRIRAAGGELVTSYSDSTHVLIHNYKHSQWHSIVESLTKQGIWFLTFTWLVKSLSQGRKLPESAFAVVHGNPIEANLDKKPIITHSRPTATNEPFLASEDLDEIFKREVKMLKKGGTVKALIAFLLSKYATYSEAHWGNLYNDWKHKKGRFAYLAATVPVNKSSPDKLFRSPAVASKATPIKVKLNQPALSTDQIARILISETPNRTGMNVTEFSVYLTQKYPEYPASTWSALISNWSKRTGRFANFQYSQLPSVTATKPAPSAGSSTVLPQATSQSSTASSDFSNEDYQRIFSMDVKDASSKSLTTIGKELAAKHGKLHATTWTVLYSEWSRKTGQFRNSGNAIVLSEPAVPPADRRGSSTSVSTKPSISSPTKATALPVPDDEDDDPHGSLTTQEIARILKEREEEFTQRNLTSIEIGLTLYTEVGIYPRATWLKHWKHWRRNKNQFSDLPSDLQSTVAAKTADVSAHQDAQASTSNVDKPASFPSSASSSPKKRSQSNNAKSGKYDIEEEKAMAQYISGYNGSHPKTSAQAWTLFASIHPGRTASAYAQHYTAYAFRIDSFAPGHRAADKEGDGNTVLGIDINDLIEPPNGSQSRPVEIDDDEGDEGEQNPIVVVDDDEDDTDYVEVASIDD</sequence>
<reference evidence="3 4" key="1">
    <citation type="submission" date="2024-01" db="EMBL/GenBank/DDBJ databases">
        <title>Comparative genomics of Cryptococcus and Kwoniella reveals pathogenesis evolution and contrasting modes of karyotype evolution via chromosome fusion or intercentromeric recombination.</title>
        <authorList>
            <person name="Coelho M.A."/>
            <person name="David-Palma M."/>
            <person name="Shea T."/>
            <person name="Bowers K."/>
            <person name="McGinley-Smith S."/>
            <person name="Mohammad A.W."/>
            <person name="Gnirke A."/>
            <person name="Yurkov A.M."/>
            <person name="Nowrousian M."/>
            <person name="Sun S."/>
            <person name="Cuomo C.A."/>
            <person name="Heitman J."/>
        </authorList>
    </citation>
    <scope>NUCLEOTIDE SEQUENCE [LARGE SCALE GENOMIC DNA]</scope>
    <source>
        <strain evidence="3 4">PYCC6329</strain>
    </source>
</reference>
<feature type="region of interest" description="Disordered" evidence="1">
    <location>
        <begin position="1059"/>
        <end position="1102"/>
    </location>
</feature>
<dbReference type="Pfam" id="PF16589">
    <property type="entry name" value="BRCT_2"/>
    <property type="match status" value="1"/>
</dbReference>
<feature type="compositionally biased region" description="Polar residues" evidence="1">
    <location>
        <begin position="41"/>
        <end position="54"/>
    </location>
</feature>
<feature type="compositionally biased region" description="Acidic residues" evidence="1">
    <location>
        <begin position="1312"/>
        <end position="1321"/>
    </location>
</feature>
<feature type="compositionally biased region" description="Polar residues" evidence="1">
    <location>
        <begin position="536"/>
        <end position="545"/>
    </location>
</feature>
<feature type="region of interest" description="Disordered" evidence="1">
    <location>
        <begin position="1173"/>
        <end position="1219"/>
    </location>
</feature>
<feature type="compositionally biased region" description="Low complexity" evidence="1">
    <location>
        <begin position="1070"/>
        <end position="1087"/>
    </location>
</feature>
<feature type="compositionally biased region" description="Basic and acidic residues" evidence="1">
    <location>
        <begin position="228"/>
        <end position="241"/>
    </location>
</feature>
<name>A0AAX4KCP5_9TREE</name>
<dbReference type="PROSITE" id="PS50172">
    <property type="entry name" value="BRCT"/>
    <property type="match status" value="2"/>
</dbReference>
<dbReference type="KEGG" id="ker:91101204"/>
<feature type="region of interest" description="Disordered" evidence="1">
    <location>
        <begin position="22"/>
        <end position="136"/>
    </location>
</feature>
<keyword evidence="4" id="KW-1185">Reference proteome</keyword>
<evidence type="ECO:0000256" key="1">
    <source>
        <dbReference type="SAM" id="MobiDB-lite"/>
    </source>
</evidence>
<feature type="region of interest" description="Disordered" evidence="1">
    <location>
        <begin position="966"/>
        <end position="993"/>
    </location>
</feature>
<feature type="domain" description="BRCT" evidence="2">
    <location>
        <begin position="391"/>
        <end position="482"/>
    </location>
</feature>
<feature type="compositionally biased region" description="Low complexity" evidence="1">
    <location>
        <begin position="100"/>
        <end position="109"/>
    </location>
</feature>
<feature type="compositionally biased region" description="Low complexity" evidence="1">
    <location>
        <begin position="26"/>
        <end position="40"/>
    </location>
</feature>
<feature type="region of interest" description="Disordered" evidence="1">
    <location>
        <begin position="196"/>
        <end position="256"/>
    </location>
</feature>
<feature type="compositionally biased region" description="Polar residues" evidence="1">
    <location>
        <begin position="196"/>
        <end position="210"/>
    </location>
</feature>
<accession>A0AAX4KCP5</accession>
<proteinExistence type="predicted"/>
<dbReference type="InterPro" id="IPR036420">
    <property type="entry name" value="BRCT_dom_sf"/>
</dbReference>
<feature type="compositionally biased region" description="Basic residues" evidence="1">
    <location>
        <begin position="218"/>
        <end position="227"/>
    </location>
</feature>